<gene>
    <name evidence="1" type="ORF">CBI38_34430</name>
</gene>
<keyword evidence="1" id="KW-0614">Plasmid</keyword>
<keyword evidence="2" id="KW-1185">Reference proteome</keyword>
<dbReference type="KEGG" id="roz:CBI38_34430"/>
<dbReference type="AlphaFoldDB" id="A0A2S2C6G4"/>
<accession>A0A2S2C6G4</accession>
<geneLocation type="plasmid" evidence="2">
    <name>prb98</name>
</geneLocation>
<name>A0A2S2C6G4_9NOCA</name>
<dbReference type="EMBL" id="CP021355">
    <property type="protein sequence ID" value="AWK76487.1"/>
    <property type="molecule type" value="Genomic_DNA"/>
</dbReference>
<dbReference type="Proteomes" id="UP000245711">
    <property type="component" value="Plasmid pRB98"/>
</dbReference>
<organism evidence="1 2">
    <name type="scientific">Rhodococcus oxybenzonivorans</name>
    <dbReference type="NCBI Taxonomy" id="1990687"/>
    <lineage>
        <taxon>Bacteria</taxon>
        <taxon>Bacillati</taxon>
        <taxon>Actinomycetota</taxon>
        <taxon>Actinomycetes</taxon>
        <taxon>Mycobacteriales</taxon>
        <taxon>Nocardiaceae</taxon>
        <taxon>Rhodococcus</taxon>
    </lineage>
</organism>
<reference evidence="1 2" key="1">
    <citation type="submission" date="2017-05" db="EMBL/GenBank/DDBJ databases">
        <title>Isolation of Rhodococcus sp. S2-17 biodegrading of BP-3.</title>
        <authorList>
            <person name="Lee Y."/>
            <person name="Kim K.H."/>
            <person name="Chun B.H."/>
            <person name="Jung H.S."/>
            <person name="Jeon C.O."/>
        </authorList>
    </citation>
    <scope>NUCLEOTIDE SEQUENCE [LARGE SCALE GENOMIC DNA]</scope>
    <source>
        <strain evidence="1 2">S2-17</strain>
        <plasmid evidence="2">prb98</plasmid>
    </source>
</reference>
<evidence type="ECO:0000313" key="2">
    <source>
        <dbReference type="Proteomes" id="UP000245711"/>
    </source>
</evidence>
<evidence type="ECO:0000313" key="1">
    <source>
        <dbReference type="EMBL" id="AWK76487.1"/>
    </source>
</evidence>
<protein>
    <submittedName>
        <fullName evidence="1">Uncharacterized protein</fullName>
    </submittedName>
</protein>
<sequence>MELGLIPAEQMHPFLRAPAPEGPLLLGAAHQQDRDGVGHGAPPMRGGRRIQRCVDRLQRSQQSSDHVPAGRVRIVILQPPQVAHAEFTDGPDLVVSEVDSGVEVMRDER</sequence>
<dbReference type="RefSeq" id="WP_109335936.1">
    <property type="nucleotide sequence ID" value="NZ_CP021355.1"/>
</dbReference>
<proteinExistence type="predicted"/>